<proteinExistence type="predicted"/>
<gene>
    <name evidence="1" type="ORF">ACFQ08_20935</name>
</gene>
<protein>
    <submittedName>
        <fullName evidence="1">Uncharacterized protein</fullName>
    </submittedName>
</protein>
<feature type="non-terminal residue" evidence="1">
    <location>
        <position position="81"/>
    </location>
</feature>
<comment type="caution">
    <text evidence="1">The sequence shown here is derived from an EMBL/GenBank/DDBJ whole genome shotgun (WGS) entry which is preliminary data.</text>
</comment>
<evidence type="ECO:0000313" key="2">
    <source>
        <dbReference type="Proteomes" id="UP001597024"/>
    </source>
</evidence>
<reference evidence="2" key="1">
    <citation type="journal article" date="2019" name="Int. J. Syst. Evol. Microbiol.">
        <title>The Global Catalogue of Microorganisms (GCM) 10K type strain sequencing project: providing services to taxonomists for standard genome sequencing and annotation.</title>
        <authorList>
            <consortium name="The Broad Institute Genomics Platform"/>
            <consortium name="The Broad Institute Genome Sequencing Center for Infectious Disease"/>
            <person name="Wu L."/>
            <person name="Ma J."/>
        </authorList>
    </citation>
    <scope>NUCLEOTIDE SEQUENCE [LARGE SCALE GENOMIC DNA]</scope>
    <source>
        <strain evidence="2">CCUG 62974</strain>
    </source>
</reference>
<name>A0ABW3DVN3_9ACTN</name>
<keyword evidence="2" id="KW-1185">Reference proteome</keyword>
<organism evidence="1 2">
    <name type="scientific">Streptosporangium algeriense</name>
    <dbReference type="NCBI Taxonomy" id="1682748"/>
    <lineage>
        <taxon>Bacteria</taxon>
        <taxon>Bacillati</taxon>
        <taxon>Actinomycetota</taxon>
        <taxon>Actinomycetes</taxon>
        <taxon>Streptosporangiales</taxon>
        <taxon>Streptosporangiaceae</taxon>
        <taxon>Streptosporangium</taxon>
    </lineage>
</organism>
<dbReference type="Proteomes" id="UP001597024">
    <property type="component" value="Unassembled WGS sequence"/>
</dbReference>
<sequence length="81" mass="8404">MRVHLMIVARRTGVPLPSVALDAARQAISRAFPVPAATVTSDEWRSAGGDTALLSWSNEPEGHGLPLMCSGGGRVAALTGH</sequence>
<dbReference type="EMBL" id="JBHTHX010000786">
    <property type="protein sequence ID" value="MFD0887019.1"/>
    <property type="molecule type" value="Genomic_DNA"/>
</dbReference>
<accession>A0ABW3DVN3</accession>
<evidence type="ECO:0000313" key="1">
    <source>
        <dbReference type="EMBL" id="MFD0887019.1"/>
    </source>
</evidence>